<keyword evidence="7" id="KW-1185">Reference proteome</keyword>
<dbReference type="CDD" id="cd13853">
    <property type="entry name" value="CuRO_1_Tth-MCO_like"/>
    <property type="match status" value="1"/>
</dbReference>
<dbReference type="Proteomes" id="UP000246894">
    <property type="component" value="Chromosome"/>
</dbReference>
<evidence type="ECO:0000313" key="7">
    <source>
        <dbReference type="Proteomes" id="UP000246894"/>
    </source>
</evidence>
<dbReference type="PROSITE" id="PS00080">
    <property type="entry name" value="MULTICOPPER_OXIDASE2"/>
    <property type="match status" value="1"/>
</dbReference>
<evidence type="ECO:0000256" key="1">
    <source>
        <dbReference type="ARBA" id="ARBA00022723"/>
    </source>
</evidence>
<accession>A0A2Z3S8I3</accession>
<evidence type="ECO:0000259" key="4">
    <source>
        <dbReference type="Pfam" id="PF07731"/>
    </source>
</evidence>
<feature type="domain" description="Plastocyanin-like" evidence="4">
    <location>
        <begin position="385"/>
        <end position="492"/>
    </location>
</feature>
<proteinExistence type="predicted"/>
<evidence type="ECO:0000313" key="6">
    <source>
        <dbReference type="EMBL" id="AWR22192.1"/>
    </source>
</evidence>
<dbReference type="Pfam" id="PF07731">
    <property type="entry name" value="Cu-oxidase_2"/>
    <property type="match status" value="1"/>
</dbReference>
<feature type="domain" description="Plastocyanin-like" evidence="5">
    <location>
        <begin position="76"/>
        <end position="191"/>
    </location>
</feature>
<dbReference type="PANTHER" id="PTHR11709:SF2">
    <property type="entry name" value="MULTICOPPER OXIDASE LPR1"/>
    <property type="match status" value="1"/>
</dbReference>
<reference evidence="6 7" key="1">
    <citation type="submission" date="2017-10" db="EMBL/GenBank/DDBJ databases">
        <title>Genome of an Actinobacterium that displays light-enhanced growth.</title>
        <authorList>
            <person name="Maresca J.A."/>
            <person name="Hempel P."/>
            <person name="Shevchenko O."/>
            <person name="Miller K.J."/>
            <person name="Hahn M.W."/>
        </authorList>
    </citation>
    <scope>NUCLEOTIDE SEQUENCE [LARGE SCALE GENOMIC DNA]</scope>
    <source>
        <strain evidence="6 7">MWH-Mo1</strain>
    </source>
</reference>
<dbReference type="InterPro" id="IPR045087">
    <property type="entry name" value="Cu-oxidase_fam"/>
</dbReference>
<feature type="transmembrane region" description="Helical" evidence="3">
    <location>
        <begin position="12"/>
        <end position="33"/>
    </location>
</feature>
<keyword evidence="3" id="KW-1133">Transmembrane helix</keyword>
<sequence length="497" mass="53056">MASQDTRISRRTILIAGGASAGALALAGGAFWLGTSVSKTLTSGNPTQSSLPGFGIEPEILRSSGGKLTVDLVAAYSEIQIGGKPAKLKTYNGTTPGPTWMVKPGDVITVNFTNNLGEPTNLHTHGFHVSPAGNSDNVFVEVADGETFTYQYTLADNHPSAPFWYHPHHHGMAADQVFAGLYGAIVVEDTEPIPATKERVLVLSDISLQTDGNVAGANMMSKMMGREGDILLLNGQVQPSYASDQNALERWRIVNSCTSRYMKLSVPGGTATLLGKDSGRYAQPQKVTEFTLAPGNRADLLVQLGSEPVSLSYTTVPHPDAMMMGSTQTYTNYPLAQFIPGSTTAATVGALPTQTAGPDLRSEAIADARSFTLKMPNMGGMGGMGNMNGGFTINGQAFNMDVINTSVKLGTVEEWTIINDTTMDHPFHLHVWPMQVLSIGGLVVTAVEYQDVVNVPANSRSVIRVHFDKFEGNAVYHCHILDHEDQGMMGIIEANPA</sequence>
<name>A0A2Z3S8I3_9MICO</name>
<keyword evidence="2" id="KW-0560">Oxidoreductase</keyword>
<dbReference type="InterPro" id="IPR002355">
    <property type="entry name" value="Cu_oxidase_Cu_BS"/>
</dbReference>
<gene>
    <name evidence="6" type="ORF">AURMO_01609</name>
</gene>
<dbReference type="InterPro" id="IPR008972">
    <property type="entry name" value="Cupredoxin"/>
</dbReference>
<organism evidence="6 7">
    <name type="scientific">Aurantimicrobium photophilum</name>
    <dbReference type="NCBI Taxonomy" id="1987356"/>
    <lineage>
        <taxon>Bacteria</taxon>
        <taxon>Bacillati</taxon>
        <taxon>Actinomycetota</taxon>
        <taxon>Actinomycetes</taxon>
        <taxon>Micrococcales</taxon>
        <taxon>Microbacteriaceae</taxon>
        <taxon>Aurantimicrobium</taxon>
    </lineage>
</organism>
<dbReference type="InterPro" id="IPR011707">
    <property type="entry name" value="Cu-oxidase-like_N"/>
</dbReference>
<dbReference type="KEGG" id="aum:AURMO_01609"/>
<dbReference type="GO" id="GO:0005507">
    <property type="term" value="F:copper ion binding"/>
    <property type="evidence" value="ECO:0007669"/>
    <property type="project" value="InterPro"/>
</dbReference>
<evidence type="ECO:0000259" key="5">
    <source>
        <dbReference type="Pfam" id="PF07732"/>
    </source>
</evidence>
<dbReference type="OrthoDB" id="345021at2"/>
<dbReference type="EMBL" id="CP023994">
    <property type="protein sequence ID" value="AWR22192.1"/>
    <property type="molecule type" value="Genomic_DNA"/>
</dbReference>
<protein>
    <submittedName>
        <fullName evidence="6">Blue copper oxidase CueO</fullName>
    </submittedName>
</protein>
<keyword evidence="3" id="KW-0472">Membrane</keyword>
<evidence type="ECO:0000256" key="3">
    <source>
        <dbReference type="SAM" id="Phobius"/>
    </source>
</evidence>
<dbReference type="SUPFAM" id="SSF49503">
    <property type="entry name" value="Cupredoxins"/>
    <property type="match status" value="3"/>
</dbReference>
<dbReference type="PANTHER" id="PTHR11709">
    <property type="entry name" value="MULTI-COPPER OXIDASE"/>
    <property type="match status" value="1"/>
</dbReference>
<dbReference type="CDD" id="cd13900">
    <property type="entry name" value="CuRO_3_Tth-MCO_like"/>
    <property type="match status" value="1"/>
</dbReference>
<dbReference type="AlphaFoldDB" id="A0A2Z3S8I3"/>
<dbReference type="Pfam" id="PF07732">
    <property type="entry name" value="Cu-oxidase_3"/>
    <property type="match status" value="1"/>
</dbReference>
<keyword evidence="1" id="KW-0479">Metal-binding</keyword>
<dbReference type="InterPro" id="IPR006311">
    <property type="entry name" value="TAT_signal"/>
</dbReference>
<dbReference type="GO" id="GO:0016491">
    <property type="term" value="F:oxidoreductase activity"/>
    <property type="evidence" value="ECO:0007669"/>
    <property type="project" value="UniProtKB-KW"/>
</dbReference>
<dbReference type="InterPro" id="IPR011706">
    <property type="entry name" value="Cu-oxidase_C"/>
</dbReference>
<evidence type="ECO:0000256" key="2">
    <source>
        <dbReference type="ARBA" id="ARBA00023002"/>
    </source>
</evidence>
<dbReference type="PROSITE" id="PS51318">
    <property type="entry name" value="TAT"/>
    <property type="match status" value="1"/>
</dbReference>
<dbReference type="RefSeq" id="WP_110234648.1">
    <property type="nucleotide sequence ID" value="NZ_CP023994.1"/>
</dbReference>
<dbReference type="Gene3D" id="2.60.40.420">
    <property type="entry name" value="Cupredoxins - blue copper proteins"/>
    <property type="match status" value="3"/>
</dbReference>
<keyword evidence="3" id="KW-0812">Transmembrane</keyword>